<protein>
    <submittedName>
        <fullName evidence="1">Uncharacterized protein</fullName>
    </submittedName>
</protein>
<dbReference type="AlphaFoldDB" id="A0A396H6N7"/>
<sequence>MAYVCKQGSDFENVEDTKYTLSKFLVILVSHCTIYSKAICQVWFVRLARLYVSLVCAPVTARSWVVTNS</sequence>
<reference evidence="1" key="1">
    <citation type="journal article" date="2018" name="Nat. Plants">
        <title>Whole-genome landscape of Medicago truncatula symbiotic genes.</title>
        <authorList>
            <person name="Pecrix Y."/>
            <person name="Gamas P."/>
            <person name="Carrere S."/>
        </authorList>
    </citation>
    <scope>NUCLEOTIDE SEQUENCE</scope>
    <source>
        <tissue evidence="1">Leaves</tissue>
    </source>
</reference>
<accession>A0A396H6N7</accession>
<dbReference type="EMBL" id="PSQE01000007">
    <property type="protein sequence ID" value="RHN48910.1"/>
    <property type="molecule type" value="Genomic_DNA"/>
</dbReference>
<evidence type="ECO:0000313" key="1">
    <source>
        <dbReference type="EMBL" id="RHN48910.1"/>
    </source>
</evidence>
<name>A0A396H6N7_MEDTR</name>
<comment type="caution">
    <text evidence="1">The sequence shown here is derived from an EMBL/GenBank/DDBJ whole genome shotgun (WGS) entry which is preliminary data.</text>
</comment>
<dbReference type="Proteomes" id="UP000265566">
    <property type="component" value="Chromosome 7"/>
</dbReference>
<proteinExistence type="predicted"/>
<organism evidence="1">
    <name type="scientific">Medicago truncatula</name>
    <name type="common">Barrel medic</name>
    <name type="synonym">Medicago tribuloides</name>
    <dbReference type="NCBI Taxonomy" id="3880"/>
    <lineage>
        <taxon>Eukaryota</taxon>
        <taxon>Viridiplantae</taxon>
        <taxon>Streptophyta</taxon>
        <taxon>Embryophyta</taxon>
        <taxon>Tracheophyta</taxon>
        <taxon>Spermatophyta</taxon>
        <taxon>Magnoliopsida</taxon>
        <taxon>eudicotyledons</taxon>
        <taxon>Gunneridae</taxon>
        <taxon>Pentapetalae</taxon>
        <taxon>rosids</taxon>
        <taxon>fabids</taxon>
        <taxon>Fabales</taxon>
        <taxon>Fabaceae</taxon>
        <taxon>Papilionoideae</taxon>
        <taxon>50 kb inversion clade</taxon>
        <taxon>NPAAA clade</taxon>
        <taxon>Hologalegina</taxon>
        <taxon>IRL clade</taxon>
        <taxon>Trifolieae</taxon>
        <taxon>Medicago</taxon>
    </lineage>
</organism>
<gene>
    <name evidence="1" type="ORF">MtrunA17_Chr7g0268811</name>
</gene>
<dbReference type="Gramene" id="rna43676">
    <property type="protein sequence ID" value="RHN48910.1"/>
    <property type="gene ID" value="gene43676"/>
</dbReference>